<dbReference type="GO" id="GO:0000976">
    <property type="term" value="F:transcription cis-regulatory region binding"/>
    <property type="evidence" value="ECO:0007669"/>
    <property type="project" value="TreeGrafter"/>
</dbReference>
<dbReference type="SUPFAM" id="SSF52172">
    <property type="entry name" value="CheY-like"/>
    <property type="match status" value="1"/>
</dbReference>
<feature type="DNA-binding region" description="OmpR/PhoB-type" evidence="7">
    <location>
        <begin position="125"/>
        <end position="219"/>
    </location>
</feature>
<evidence type="ECO:0000313" key="10">
    <source>
        <dbReference type="EMBL" id="NWK55817.1"/>
    </source>
</evidence>
<keyword evidence="2" id="KW-0902">Two-component regulatory system</keyword>
<feature type="domain" description="OmpR/PhoB-type" evidence="9">
    <location>
        <begin position="125"/>
        <end position="219"/>
    </location>
</feature>
<dbReference type="SMART" id="SM00862">
    <property type="entry name" value="Trans_reg_C"/>
    <property type="match status" value="1"/>
</dbReference>
<dbReference type="GO" id="GO:0000156">
    <property type="term" value="F:phosphorelay response regulator activity"/>
    <property type="evidence" value="ECO:0007669"/>
    <property type="project" value="TreeGrafter"/>
</dbReference>
<dbReference type="RefSeq" id="WP_178932356.1">
    <property type="nucleotide sequence ID" value="NZ_JACBAZ010000003.1"/>
</dbReference>
<name>A0A851GL55_9BACT</name>
<sequence length="219" mass="25210">MKVLLAEDDDLTRETLTEILQEEGYQVMAACDGHEALDLWGVDQPDIVLLDIMMPDLSGYDVCRQIRKLDVNIPVIFVSAKSEEIDVVVGLELGADDFLRKPFGKQELLARIRALLRRVTVTPESPMFHYGEWVVWITQLRATWGEREVDLTPREVRILQMLHKHSPKAVSRDAILNDCWGMDYFPESRTLDQHISNLRKKLGDRWIETVRGVGYQYGS</sequence>
<dbReference type="PANTHER" id="PTHR48111:SF11">
    <property type="entry name" value="TWO-COMPONENT RESPONSE REGULATOR"/>
    <property type="match status" value="1"/>
</dbReference>
<evidence type="ECO:0000313" key="11">
    <source>
        <dbReference type="Proteomes" id="UP000557872"/>
    </source>
</evidence>
<proteinExistence type="predicted"/>
<dbReference type="Gene3D" id="6.10.250.690">
    <property type="match status" value="1"/>
</dbReference>
<evidence type="ECO:0000256" key="6">
    <source>
        <dbReference type="PROSITE-ProRule" id="PRU00169"/>
    </source>
</evidence>
<dbReference type="InterPro" id="IPR001867">
    <property type="entry name" value="OmpR/PhoB-type_DNA-bd"/>
</dbReference>
<feature type="modified residue" description="4-aspartylphosphate" evidence="6">
    <location>
        <position position="51"/>
    </location>
</feature>
<evidence type="ECO:0000256" key="4">
    <source>
        <dbReference type="ARBA" id="ARBA00023125"/>
    </source>
</evidence>
<keyword evidence="1 6" id="KW-0597">Phosphoprotein</keyword>
<keyword evidence="5" id="KW-0804">Transcription</keyword>
<dbReference type="PROSITE" id="PS50110">
    <property type="entry name" value="RESPONSE_REGULATORY"/>
    <property type="match status" value="1"/>
</dbReference>
<feature type="domain" description="Response regulatory" evidence="8">
    <location>
        <begin position="2"/>
        <end position="116"/>
    </location>
</feature>
<dbReference type="InterPro" id="IPR039420">
    <property type="entry name" value="WalR-like"/>
</dbReference>
<keyword evidence="4 7" id="KW-0238">DNA-binding</keyword>
<dbReference type="GO" id="GO:0005829">
    <property type="term" value="C:cytosol"/>
    <property type="evidence" value="ECO:0007669"/>
    <property type="project" value="TreeGrafter"/>
</dbReference>
<dbReference type="GO" id="GO:0006355">
    <property type="term" value="P:regulation of DNA-templated transcription"/>
    <property type="evidence" value="ECO:0007669"/>
    <property type="project" value="InterPro"/>
</dbReference>
<dbReference type="Gene3D" id="1.10.10.10">
    <property type="entry name" value="Winged helix-like DNA-binding domain superfamily/Winged helix DNA-binding domain"/>
    <property type="match status" value="1"/>
</dbReference>
<dbReference type="SMART" id="SM00448">
    <property type="entry name" value="REC"/>
    <property type="match status" value="1"/>
</dbReference>
<keyword evidence="11" id="KW-1185">Reference proteome</keyword>
<organism evidence="10 11">
    <name type="scientific">Oceaniferula marina</name>
    <dbReference type="NCBI Taxonomy" id="2748318"/>
    <lineage>
        <taxon>Bacteria</taxon>
        <taxon>Pseudomonadati</taxon>
        <taxon>Verrucomicrobiota</taxon>
        <taxon>Verrucomicrobiia</taxon>
        <taxon>Verrucomicrobiales</taxon>
        <taxon>Verrucomicrobiaceae</taxon>
        <taxon>Oceaniferula</taxon>
    </lineage>
</organism>
<protein>
    <submittedName>
        <fullName evidence="10">Response regulator transcription factor</fullName>
    </submittedName>
</protein>
<accession>A0A851GL55</accession>
<evidence type="ECO:0000256" key="2">
    <source>
        <dbReference type="ARBA" id="ARBA00023012"/>
    </source>
</evidence>
<dbReference type="PANTHER" id="PTHR48111">
    <property type="entry name" value="REGULATOR OF RPOS"/>
    <property type="match status" value="1"/>
</dbReference>
<keyword evidence="3" id="KW-0805">Transcription regulation</keyword>
<dbReference type="CDD" id="cd00383">
    <property type="entry name" value="trans_reg_C"/>
    <property type="match status" value="1"/>
</dbReference>
<evidence type="ECO:0000256" key="3">
    <source>
        <dbReference type="ARBA" id="ARBA00023015"/>
    </source>
</evidence>
<dbReference type="EMBL" id="JACBAZ010000003">
    <property type="protein sequence ID" value="NWK55817.1"/>
    <property type="molecule type" value="Genomic_DNA"/>
</dbReference>
<comment type="caution">
    <text evidence="10">The sequence shown here is derived from an EMBL/GenBank/DDBJ whole genome shotgun (WGS) entry which is preliminary data.</text>
</comment>
<evidence type="ECO:0000259" key="9">
    <source>
        <dbReference type="PROSITE" id="PS51755"/>
    </source>
</evidence>
<dbReference type="Proteomes" id="UP000557872">
    <property type="component" value="Unassembled WGS sequence"/>
</dbReference>
<reference evidence="10 11" key="1">
    <citation type="submission" date="2020-07" db="EMBL/GenBank/DDBJ databases">
        <title>Roseicoccus Jingziensis gen. nov., sp. nov., isolated from coastal seawater.</title>
        <authorList>
            <person name="Feng X."/>
        </authorList>
    </citation>
    <scope>NUCLEOTIDE SEQUENCE [LARGE SCALE GENOMIC DNA]</scope>
    <source>
        <strain evidence="10 11">N1E253</strain>
    </source>
</reference>
<dbReference type="CDD" id="cd17574">
    <property type="entry name" value="REC_OmpR"/>
    <property type="match status" value="1"/>
</dbReference>
<dbReference type="Gene3D" id="3.40.50.2300">
    <property type="match status" value="1"/>
</dbReference>
<dbReference type="AlphaFoldDB" id="A0A851GL55"/>
<evidence type="ECO:0000256" key="7">
    <source>
        <dbReference type="PROSITE-ProRule" id="PRU01091"/>
    </source>
</evidence>
<evidence type="ECO:0000259" key="8">
    <source>
        <dbReference type="PROSITE" id="PS50110"/>
    </source>
</evidence>
<dbReference type="InterPro" id="IPR001789">
    <property type="entry name" value="Sig_transdc_resp-reg_receiver"/>
</dbReference>
<evidence type="ECO:0000256" key="1">
    <source>
        <dbReference type="ARBA" id="ARBA00022553"/>
    </source>
</evidence>
<dbReference type="FunFam" id="3.40.50.2300:FF:000001">
    <property type="entry name" value="DNA-binding response regulator PhoB"/>
    <property type="match status" value="1"/>
</dbReference>
<evidence type="ECO:0000256" key="5">
    <source>
        <dbReference type="ARBA" id="ARBA00023163"/>
    </source>
</evidence>
<dbReference type="InterPro" id="IPR011006">
    <property type="entry name" value="CheY-like_superfamily"/>
</dbReference>
<dbReference type="GO" id="GO:0032993">
    <property type="term" value="C:protein-DNA complex"/>
    <property type="evidence" value="ECO:0007669"/>
    <property type="project" value="TreeGrafter"/>
</dbReference>
<dbReference type="Pfam" id="PF00072">
    <property type="entry name" value="Response_reg"/>
    <property type="match status" value="1"/>
</dbReference>
<dbReference type="InterPro" id="IPR036388">
    <property type="entry name" value="WH-like_DNA-bd_sf"/>
</dbReference>
<dbReference type="PROSITE" id="PS51755">
    <property type="entry name" value="OMPR_PHOB"/>
    <property type="match status" value="1"/>
</dbReference>
<dbReference type="Pfam" id="PF00486">
    <property type="entry name" value="Trans_reg_C"/>
    <property type="match status" value="1"/>
</dbReference>
<gene>
    <name evidence="10" type="ORF">HW115_09360</name>
</gene>